<dbReference type="InterPro" id="IPR012658">
    <property type="entry name" value="YheV"/>
</dbReference>
<keyword evidence="2" id="KW-1185">Reference proteome</keyword>
<dbReference type="EMBL" id="JAMFLX010000001">
    <property type="protein sequence ID" value="MCL6268494.1"/>
    <property type="molecule type" value="Genomic_DNA"/>
</dbReference>
<sequence length="81" mass="9236">MMKKRFIAGAVCPKCAAVDRLVMFEEDGETIRECVECGFTDIQRNQEVGQDNLEELKTRVNQGEYQANLDSEDIQPIKILN</sequence>
<evidence type="ECO:0000313" key="2">
    <source>
        <dbReference type="Proteomes" id="UP001203338"/>
    </source>
</evidence>
<organism evidence="1 2">
    <name type="scientific">Parendozoicomonas callyspongiae</name>
    <dbReference type="NCBI Taxonomy" id="2942213"/>
    <lineage>
        <taxon>Bacteria</taxon>
        <taxon>Pseudomonadati</taxon>
        <taxon>Pseudomonadota</taxon>
        <taxon>Gammaproteobacteria</taxon>
        <taxon>Oceanospirillales</taxon>
        <taxon>Endozoicomonadaceae</taxon>
        <taxon>Parendozoicomonas</taxon>
    </lineage>
</organism>
<comment type="caution">
    <text evidence="1">The sequence shown here is derived from an EMBL/GenBank/DDBJ whole genome shotgun (WGS) entry which is preliminary data.</text>
</comment>
<accession>A0ABT0PAS5</accession>
<name>A0ABT0PAS5_9GAMM</name>
<proteinExistence type="predicted"/>
<dbReference type="Proteomes" id="UP001203338">
    <property type="component" value="Unassembled WGS sequence"/>
</dbReference>
<dbReference type="NCBIfam" id="TIGR02443">
    <property type="entry name" value="YheV family putative zinc ribbon protein"/>
    <property type="match status" value="1"/>
</dbReference>
<dbReference type="RefSeq" id="WP_249697328.1">
    <property type="nucleotide sequence ID" value="NZ_JAMFLX010000001.1"/>
</dbReference>
<protein>
    <submittedName>
        <fullName evidence="1">YheV family putative metal-binding protein</fullName>
    </submittedName>
</protein>
<evidence type="ECO:0000313" key="1">
    <source>
        <dbReference type="EMBL" id="MCL6268494.1"/>
    </source>
</evidence>
<gene>
    <name evidence="1" type="ORF">M3P05_00825</name>
</gene>
<dbReference type="Pfam" id="PF09526">
    <property type="entry name" value="DUF2387"/>
    <property type="match status" value="1"/>
</dbReference>
<reference evidence="1 2" key="1">
    <citation type="submission" date="2022-05" db="EMBL/GenBank/DDBJ databases">
        <authorList>
            <person name="Park J.-S."/>
        </authorList>
    </citation>
    <scope>NUCLEOTIDE SEQUENCE [LARGE SCALE GENOMIC DNA]</scope>
    <source>
        <strain evidence="1 2">2012CJ34-2</strain>
    </source>
</reference>